<dbReference type="Pfam" id="PF03061">
    <property type="entry name" value="4HBT"/>
    <property type="match status" value="1"/>
</dbReference>
<evidence type="ECO:0000259" key="3">
    <source>
        <dbReference type="Pfam" id="PF03061"/>
    </source>
</evidence>
<dbReference type="CDD" id="cd03443">
    <property type="entry name" value="PaaI_thioesterase"/>
    <property type="match status" value="1"/>
</dbReference>
<proteinExistence type="inferred from homology"/>
<feature type="domain" description="Thioesterase" evidence="3">
    <location>
        <begin position="52"/>
        <end position="121"/>
    </location>
</feature>
<dbReference type="PANTHER" id="PTHR21660">
    <property type="entry name" value="THIOESTERASE SUPERFAMILY MEMBER-RELATED"/>
    <property type="match status" value="1"/>
</dbReference>
<evidence type="ECO:0000313" key="6">
    <source>
        <dbReference type="WBParaSite" id="OFLC_0001533301-mRNA-1"/>
    </source>
</evidence>
<reference evidence="6" key="1">
    <citation type="submission" date="2016-06" db="UniProtKB">
        <authorList>
            <consortium name="WormBaseParasite"/>
        </authorList>
    </citation>
    <scope>IDENTIFICATION</scope>
</reference>
<dbReference type="AlphaFoldDB" id="A0A183I6G0"/>
<evidence type="ECO:0000256" key="2">
    <source>
        <dbReference type="ARBA" id="ARBA00022801"/>
    </source>
</evidence>
<dbReference type="SUPFAM" id="SSF54637">
    <property type="entry name" value="Thioesterase/thiol ester dehydrase-isomerase"/>
    <property type="match status" value="1"/>
</dbReference>
<dbReference type="GO" id="GO:0047617">
    <property type="term" value="F:fatty acyl-CoA hydrolase activity"/>
    <property type="evidence" value="ECO:0007669"/>
    <property type="project" value="InterPro"/>
</dbReference>
<dbReference type="PANTHER" id="PTHR21660:SF1">
    <property type="entry name" value="ACYL-COENZYME A THIOESTERASE 13"/>
    <property type="match status" value="1"/>
</dbReference>
<comment type="similarity">
    <text evidence="1">Belongs to the thioesterase PaaI family.</text>
</comment>
<keyword evidence="5" id="KW-1185">Reference proteome</keyword>
<gene>
    <name evidence="4" type="ORF">OFLC_LOCUS15322</name>
</gene>
<name>A0A183I6G0_9BILA</name>
<dbReference type="WBParaSite" id="OFLC_0001533301-mRNA-1">
    <property type="protein sequence ID" value="OFLC_0001533301-mRNA-1"/>
    <property type="gene ID" value="OFLC_0001533301"/>
</dbReference>
<dbReference type="Gene3D" id="3.10.129.10">
    <property type="entry name" value="Hotdog Thioesterase"/>
    <property type="match status" value="1"/>
</dbReference>
<organism evidence="6">
    <name type="scientific">Onchocerca flexuosa</name>
    <dbReference type="NCBI Taxonomy" id="387005"/>
    <lineage>
        <taxon>Eukaryota</taxon>
        <taxon>Metazoa</taxon>
        <taxon>Ecdysozoa</taxon>
        <taxon>Nematoda</taxon>
        <taxon>Chromadorea</taxon>
        <taxon>Rhabditida</taxon>
        <taxon>Spirurina</taxon>
        <taxon>Spiruromorpha</taxon>
        <taxon>Filarioidea</taxon>
        <taxon>Onchocercidae</taxon>
        <taxon>Onchocerca</taxon>
    </lineage>
</organism>
<dbReference type="Proteomes" id="UP000267606">
    <property type="component" value="Unassembled WGS sequence"/>
</dbReference>
<keyword evidence="2" id="KW-0378">Hydrolase</keyword>
<dbReference type="STRING" id="387005.A0A183I6G0"/>
<sequence>MANRYFQVVVKAFKSLDKFSGFVHSCRLISATKGTVEIELDVTKEHLNSSEYLHEGCIASLVDMVTSVAIGTIVHETNYINYRYPNCAKLGDTIIINGQVWYSNNKLAYTRAEIRRKKDNLLIAYGQHTKVFPKKPK</sequence>
<dbReference type="InterPro" id="IPR006683">
    <property type="entry name" value="Thioestr_dom"/>
</dbReference>
<evidence type="ECO:0000313" key="4">
    <source>
        <dbReference type="EMBL" id="VDP21329.1"/>
    </source>
</evidence>
<evidence type="ECO:0000313" key="5">
    <source>
        <dbReference type="Proteomes" id="UP000267606"/>
    </source>
</evidence>
<evidence type="ECO:0000256" key="1">
    <source>
        <dbReference type="ARBA" id="ARBA00008324"/>
    </source>
</evidence>
<protein>
    <submittedName>
        <fullName evidence="6">4HBT domain-containing protein</fullName>
    </submittedName>
</protein>
<dbReference type="EMBL" id="UZAJ01041956">
    <property type="protein sequence ID" value="VDP21329.1"/>
    <property type="molecule type" value="Genomic_DNA"/>
</dbReference>
<reference evidence="4 5" key="2">
    <citation type="submission" date="2018-11" db="EMBL/GenBank/DDBJ databases">
        <authorList>
            <consortium name="Pathogen Informatics"/>
        </authorList>
    </citation>
    <scope>NUCLEOTIDE SEQUENCE [LARGE SCALE GENOMIC DNA]</scope>
</reference>
<dbReference type="InterPro" id="IPR039298">
    <property type="entry name" value="ACOT13"/>
</dbReference>
<dbReference type="InterPro" id="IPR029069">
    <property type="entry name" value="HotDog_dom_sf"/>
</dbReference>
<accession>A0A183I6G0</accession>